<feature type="signal peptide" evidence="1">
    <location>
        <begin position="1"/>
        <end position="20"/>
    </location>
</feature>
<keyword evidence="1" id="KW-0732">Signal</keyword>
<gene>
    <name evidence="2" type="ORF">KM029_16465</name>
</gene>
<sequence>MKITKLFSLFILLGLFSSCAGSYHKIYPTAQNFNSSSNVGNVKLEYKYKVLTSKKYKKKEDKFNTQLVAVKITNNSNHDVILGDNYLLTYQSGTKVLINSKEVTFKSLRQTVPTYLLYLLLAPLQLNTTSSTGQTSSFPIGLIIGPGIAAGNMIGAGSANQNFKTELDQYDILNKPIHPGESKVGLISIQSSSTDALLLRHLEPLAQ</sequence>
<evidence type="ECO:0000256" key="1">
    <source>
        <dbReference type="SAM" id="SignalP"/>
    </source>
</evidence>
<keyword evidence="3" id="KW-1185">Reference proteome</keyword>
<evidence type="ECO:0000313" key="2">
    <source>
        <dbReference type="EMBL" id="QWG06882.1"/>
    </source>
</evidence>
<dbReference type="PROSITE" id="PS51257">
    <property type="entry name" value="PROKAR_LIPOPROTEIN"/>
    <property type="match status" value="1"/>
</dbReference>
<dbReference type="Proteomes" id="UP000682802">
    <property type="component" value="Chromosome 1"/>
</dbReference>
<feature type="chain" id="PRO_5045855945" description="Lipoprotein" evidence="1">
    <location>
        <begin position="21"/>
        <end position="207"/>
    </location>
</feature>
<name>A0ABX8GUH1_9BACT</name>
<dbReference type="EMBL" id="CP076128">
    <property type="protein sequence ID" value="QWG06882.1"/>
    <property type="molecule type" value="Genomic_DNA"/>
</dbReference>
<evidence type="ECO:0000313" key="3">
    <source>
        <dbReference type="Proteomes" id="UP000682802"/>
    </source>
</evidence>
<protein>
    <recommendedName>
        <fullName evidence="4">Lipoprotein</fullName>
    </recommendedName>
</protein>
<evidence type="ECO:0008006" key="4">
    <source>
        <dbReference type="Google" id="ProtNLM"/>
    </source>
</evidence>
<accession>A0ABX8GUH1</accession>
<proteinExistence type="predicted"/>
<reference evidence="2 3" key="1">
    <citation type="submission" date="2021-05" db="EMBL/GenBank/DDBJ databases">
        <title>Comparative genomic studies on the polysaccharide-degrading batcterial strains of the Flammeovirga genus.</title>
        <authorList>
            <person name="Zewei F."/>
            <person name="Zheng Z."/>
            <person name="Yu L."/>
            <person name="Ruyue G."/>
            <person name="Yanhong M."/>
            <person name="Yuanyuan C."/>
            <person name="Jingyan G."/>
            <person name="Wenjun H."/>
        </authorList>
    </citation>
    <scope>NUCLEOTIDE SEQUENCE [LARGE SCALE GENOMIC DNA]</scope>
    <source>
        <strain evidence="2 3">YS10</strain>
    </source>
</reference>
<dbReference type="RefSeq" id="WP_144074285.1">
    <property type="nucleotide sequence ID" value="NZ_CP076128.1"/>
</dbReference>
<organism evidence="2 3">
    <name type="scientific">Flammeovirga kamogawensis</name>
    <dbReference type="NCBI Taxonomy" id="373891"/>
    <lineage>
        <taxon>Bacteria</taxon>
        <taxon>Pseudomonadati</taxon>
        <taxon>Bacteroidota</taxon>
        <taxon>Cytophagia</taxon>
        <taxon>Cytophagales</taxon>
        <taxon>Flammeovirgaceae</taxon>
        <taxon>Flammeovirga</taxon>
    </lineage>
</organism>